<comment type="subcellular location">
    <subcellularLocation>
        <location evidence="1">Cell junction</location>
        <location evidence="1">Tight junction</location>
    </subcellularLocation>
    <subcellularLocation>
        <location evidence="2">Cell membrane</location>
        <topology evidence="2">Multi-pass membrane protein</topology>
    </subcellularLocation>
</comment>
<dbReference type="Gene3D" id="1.20.140.150">
    <property type="match status" value="1"/>
</dbReference>
<dbReference type="AlphaFoldDB" id="A0A673XYN4"/>
<keyword evidence="9 10" id="KW-0472">Membrane</keyword>
<dbReference type="Ensembl" id="ENSSTUT00000028634.1">
    <property type="protein sequence ID" value="ENSSTUP00000027350.1"/>
    <property type="gene ID" value="ENSSTUG00000011864.1"/>
</dbReference>
<keyword evidence="6 10" id="KW-0812">Transmembrane</keyword>
<dbReference type="InParanoid" id="A0A673XYN4"/>
<keyword evidence="5" id="KW-1003">Cell membrane</keyword>
<protein>
    <submittedName>
        <fullName evidence="11">Claudin 26</fullName>
    </submittedName>
</protein>
<evidence type="ECO:0000313" key="12">
    <source>
        <dbReference type="Proteomes" id="UP000472277"/>
    </source>
</evidence>
<accession>A0A673XYN4</accession>
<dbReference type="InterPro" id="IPR006187">
    <property type="entry name" value="Claudin"/>
</dbReference>
<dbReference type="GO" id="GO:0005198">
    <property type="term" value="F:structural molecule activity"/>
    <property type="evidence" value="ECO:0007669"/>
    <property type="project" value="InterPro"/>
</dbReference>
<evidence type="ECO:0000256" key="9">
    <source>
        <dbReference type="ARBA" id="ARBA00023136"/>
    </source>
</evidence>
<feature type="transmembrane region" description="Helical" evidence="10">
    <location>
        <begin position="134"/>
        <end position="157"/>
    </location>
</feature>
<reference evidence="11" key="1">
    <citation type="submission" date="2025-08" db="UniProtKB">
        <authorList>
            <consortium name="Ensembl"/>
        </authorList>
    </citation>
    <scope>IDENTIFICATION</scope>
</reference>
<sequence length="189" mass="21218">MFVPPCPTCSCFLPVHTLSPQDHTGHIWFHLRTVLINWYSGLWHTCIFTEDSCWCLGTRALAMVVTFPGLEGVELGSGRQQGLKRGLLIVSDVLFWVLGLTTLAPVSLVAYMTVVEFWDENLPDVVSCWEFGEAMFSGWFSGLFLVIGGSLFFVAVYMADHNRQQRVGTLKQHNVTPSQSHFCEIKLST</sequence>
<evidence type="ECO:0000256" key="6">
    <source>
        <dbReference type="ARBA" id="ARBA00022692"/>
    </source>
</evidence>
<dbReference type="PANTHER" id="PTHR12002">
    <property type="entry name" value="CLAUDIN"/>
    <property type="match status" value="1"/>
</dbReference>
<keyword evidence="7" id="KW-0965">Cell junction</keyword>
<organism evidence="11 12">
    <name type="scientific">Salmo trutta</name>
    <name type="common">Brown trout</name>
    <dbReference type="NCBI Taxonomy" id="8032"/>
    <lineage>
        <taxon>Eukaryota</taxon>
        <taxon>Metazoa</taxon>
        <taxon>Chordata</taxon>
        <taxon>Craniata</taxon>
        <taxon>Vertebrata</taxon>
        <taxon>Euteleostomi</taxon>
        <taxon>Actinopterygii</taxon>
        <taxon>Neopterygii</taxon>
        <taxon>Teleostei</taxon>
        <taxon>Protacanthopterygii</taxon>
        <taxon>Salmoniformes</taxon>
        <taxon>Salmonidae</taxon>
        <taxon>Salmoninae</taxon>
        <taxon>Salmo</taxon>
    </lineage>
</organism>
<keyword evidence="12" id="KW-1185">Reference proteome</keyword>
<evidence type="ECO:0000313" key="11">
    <source>
        <dbReference type="Ensembl" id="ENSSTUP00000027350.1"/>
    </source>
</evidence>
<evidence type="ECO:0000256" key="1">
    <source>
        <dbReference type="ARBA" id="ARBA00004435"/>
    </source>
</evidence>
<name>A0A673XYN4_SALTR</name>
<evidence type="ECO:0000256" key="7">
    <source>
        <dbReference type="ARBA" id="ARBA00022949"/>
    </source>
</evidence>
<dbReference type="PRINTS" id="PR01077">
    <property type="entry name" value="CLAUDIN"/>
</dbReference>
<dbReference type="GeneTree" id="ENSGT00940000161922"/>
<evidence type="ECO:0000256" key="8">
    <source>
        <dbReference type="ARBA" id="ARBA00022989"/>
    </source>
</evidence>
<feature type="transmembrane region" description="Helical" evidence="10">
    <location>
        <begin position="93"/>
        <end position="114"/>
    </location>
</feature>
<evidence type="ECO:0000256" key="10">
    <source>
        <dbReference type="SAM" id="Phobius"/>
    </source>
</evidence>
<keyword evidence="4" id="KW-0796">Tight junction</keyword>
<keyword evidence="8 10" id="KW-1133">Transmembrane helix</keyword>
<reference evidence="11" key="2">
    <citation type="submission" date="2025-09" db="UniProtKB">
        <authorList>
            <consortium name="Ensembl"/>
        </authorList>
    </citation>
    <scope>IDENTIFICATION</scope>
</reference>
<evidence type="ECO:0000256" key="4">
    <source>
        <dbReference type="ARBA" id="ARBA00022427"/>
    </source>
</evidence>
<dbReference type="Proteomes" id="UP000472277">
    <property type="component" value="Chromosome 9"/>
</dbReference>
<comment type="similarity">
    <text evidence="3">Belongs to the claudin family.</text>
</comment>
<proteinExistence type="inferred from homology"/>
<evidence type="ECO:0000256" key="2">
    <source>
        <dbReference type="ARBA" id="ARBA00004651"/>
    </source>
</evidence>
<evidence type="ECO:0000256" key="3">
    <source>
        <dbReference type="ARBA" id="ARBA00008295"/>
    </source>
</evidence>
<evidence type="ECO:0000256" key="5">
    <source>
        <dbReference type="ARBA" id="ARBA00022475"/>
    </source>
</evidence>
<dbReference type="GO" id="GO:0005923">
    <property type="term" value="C:bicellular tight junction"/>
    <property type="evidence" value="ECO:0007669"/>
    <property type="project" value="UniProtKB-SubCell"/>
</dbReference>
<dbReference type="GO" id="GO:0005886">
    <property type="term" value="C:plasma membrane"/>
    <property type="evidence" value="ECO:0007669"/>
    <property type="project" value="UniProtKB-SubCell"/>
</dbReference>